<dbReference type="Gene3D" id="1.20.120.1220">
    <property type="match status" value="1"/>
</dbReference>
<dbReference type="RefSeq" id="WP_048164893.1">
    <property type="nucleotide sequence ID" value="NZ_CP006019.1"/>
</dbReference>
<organism evidence="4 5">
    <name type="scientific">Palaeococcus pacificus DY20341</name>
    <dbReference type="NCBI Taxonomy" id="1343739"/>
    <lineage>
        <taxon>Archaea</taxon>
        <taxon>Methanobacteriati</taxon>
        <taxon>Methanobacteriota</taxon>
        <taxon>Thermococci</taxon>
        <taxon>Thermococcales</taxon>
        <taxon>Thermococcaceae</taxon>
        <taxon>Palaeococcus</taxon>
    </lineage>
</organism>
<evidence type="ECO:0000256" key="1">
    <source>
        <dbReference type="SAM" id="Phobius"/>
    </source>
</evidence>
<dbReference type="AlphaFoldDB" id="A0A075LRG2"/>
<sequence length="376" mass="42086">MEVVLIILGVILGVLTSYTDIKTGFIDDKHVFPIAALGVLYYLYQGFFVEHNTLLALSGLIGLGIGFLLGYLLYFIGGWASGDVVILMGFSALFPYASSYAKIKAPYAILYPLHPITLLFNSIIAIFPVIFLYALGVLIARKRTERLKTVFLEKADLSIEASLWIIASLIAIIVVQAKLGITLNPAVRYLITIALITILSRFKKAGDVLGILALAYGLYSIGLDMIYAYLKLLVALYVFKIFFSIVKVLREEVLVEEKPIEEIKEWDIIGEWIYEKDGEVLRDRESFFDKFKKAFASGDLSILKPSYGNVITSPTAEGIRREQLEKLKALVEEGKLENSFLVKKAMPFAPALFLGFLISIFYGDIFWWLVLKMAGL</sequence>
<evidence type="ECO:0000313" key="4">
    <source>
        <dbReference type="EMBL" id="AIF69325.1"/>
    </source>
</evidence>
<dbReference type="HOGENOM" id="CLU_691908_0_0_2"/>
<dbReference type="InterPro" id="IPR009639">
    <property type="entry name" value="Pept_A24A_C_arc"/>
</dbReference>
<dbReference type="InterPro" id="IPR000045">
    <property type="entry name" value="Prepilin_IV_endopep_pep"/>
</dbReference>
<dbReference type="Pfam" id="PF06819">
    <property type="entry name" value="Arc_PepC"/>
    <property type="match status" value="1"/>
</dbReference>
<feature type="transmembrane region" description="Helical" evidence="1">
    <location>
        <begin position="208"/>
        <end position="230"/>
    </location>
</feature>
<reference evidence="4 5" key="2">
    <citation type="journal article" date="2015" name="Genome Announc.">
        <title>Complete Genome Sequence of Hyperthermophilic Piezophilic Archaeon Palaeococcus pacificus DY20341T, Isolated from Deep-Sea Hydrothermal Sediments.</title>
        <authorList>
            <person name="Zeng X."/>
            <person name="Jebbar M."/>
            <person name="Shao Z."/>
        </authorList>
    </citation>
    <scope>NUCLEOTIDE SEQUENCE [LARGE SCALE GENOMIC DNA]</scope>
    <source>
        <strain evidence="4 5">DY20341</strain>
    </source>
</reference>
<dbReference type="OrthoDB" id="65749at2157"/>
<evidence type="ECO:0000313" key="5">
    <source>
        <dbReference type="Proteomes" id="UP000027981"/>
    </source>
</evidence>
<feature type="transmembrane region" description="Helical" evidence="1">
    <location>
        <begin position="79"/>
        <end position="97"/>
    </location>
</feature>
<feature type="transmembrane region" description="Helical" evidence="1">
    <location>
        <begin position="348"/>
        <end position="370"/>
    </location>
</feature>
<keyword evidence="1" id="KW-0472">Membrane</keyword>
<feature type="transmembrane region" description="Helical" evidence="1">
    <location>
        <begin position="161"/>
        <end position="179"/>
    </location>
</feature>
<gene>
    <name evidence="4" type="ORF">PAP_04570</name>
</gene>
<dbReference type="GeneID" id="24842039"/>
<feature type="transmembrane region" description="Helical" evidence="1">
    <location>
        <begin position="118"/>
        <end position="141"/>
    </location>
</feature>
<proteinExistence type="predicted"/>
<dbReference type="Proteomes" id="UP000027981">
    <property type="component" value="Chromosome"/>
</dbReference>
<feature type="transmembrane region" description="Helical" evidence="1">
    <location>
        <begin position="29"/>
        <end position="47"/>
    </location>
</feature>
<accession>A0A075LRG2</accession>
<dbReference type="STRING" id="1343739.PAP_04570"/>
<dbReference type="eggNOG" id="arCOG02300">
    <property type="taxonomic scope" value="Archaea"/>
</dbReference>
<dbReference type="GO" id="GO:0016020">
    <property type="term" value="C:membrane"/>
    <property type="evidence" value="ECO:0007669"/>
    <property type="project" value="InterPro"/>
</dbReference>
<evidence type="ECO:0000259" key="3">
    <source>
        <dbReference type="Pfam" id="PF06819"/>
    </source>
</evidence>
<feature type="domain" description="Peptidase A24A-predicted C-terminal archaea" evidence="3">
    <location>
        <begin position="232"/>
        <end position="342"/>
    </location>
</feature>
<dbReference type="Pfam" id="PF01478">
    <property type="entry name" value="Peptidase_A24"/>
    <property type="match status" value="1"/>
</dbReference>
<dbReference type="GO" id="GO:0004190">
    <property type="term" value="F:aspartic-type endopeptidase activity"/>
    <property type="evidence" value="ECO:0007669"/>
    <property type="project" value="InterPro"/>
</dbReference>
<reference evidence="5" key="1">
    <citation type="submission" date="2013-06" db="EMBL/GenBank/DDBJ databases">
        <title>Complete Genome Sequence of Hyperthermophilic Palaeococcus pacificus DY20341T, Isolated from a Deep-Sea Hydrothermal Sediments.</title>
        <authorList>
            <person name="Zeng X."/>
            <person name="Shao Z."/>
        </authorList>
    </citation>
    <scope>NUCLEOTIDE SEQUENCE [LARGE SCALE GENOMIC DNA]</scope>
    <source>
        <strain evidence="5">DY20341</strain>
    </source>
</reference>
<evidence type="ECO:0000259" key="2">
    <source>
        <dbReference type="Pfam" id="PF01478"/>
    </source>
</evidence>
<dbReference type="EMBL" id="CP006019">
    <property type="protein sequence ID" value="AIF69325.1"/>
    <property type="molecule type" value="Genomic_DNA"/>
</dbReference>
<name>A0A075LRG2_9EURY</name>
<feature type="domain" description="Prepilin type IV endopeptidase peptidase" evidence="2">
    <location>
        <begin position="8"/>
        <end position="128"/>
    </location>
</feature>
<keyword evidence="5" id="KW-1185">Reference proteome</keyword>
<feature type="transmembrane region" description="Helical" evidence="1">
    <location>
        <begin position="54"/>
        <end position="73"/>
    </location>
</feature>
<protein>
    <submittedName>
        <fullName evidence="4">Uncharacterized protein</fullName>
    </submittedName>
</protein>
<keyword evidence="1" id="KW-1133">Transmembrane helix</keyword>
<keyword evidence="1" id="KW-0812">Transmembrane</keyword>
<dbReference type="KEGG" id="ppac:PAP_04570"/>